<evidence type="ECO:0000313" key="2">
    <source>
        <dbReference type="Proteomes" id="UP000236551"/>
    </source>
</evidence>
<dbReference type="Proteomes" id="UP000236551">
    <property type="component" value="Chromosome"/>
</dbReference>
<evidence type="ECO:0008006" key="3">
    <source>
        <dbReference type="Google" id="ProtNLM"/>
    </source>
</evidence>
<dbReference type="Gene3D" id="1.25.40.10">
    <property type="entry name" value="Tetratricopeptide repeat domain"/>
    <property type="match status" value="1"/>
</dbReference>
<proteinExistence type="predicted"/>
<dbReference type="InterPro" id="IPR011990">
    <property type="entry name" value="TPR-like_helical_dom_sf"/>
</dbReference>
<accession>A0A2H4TP22</accession>
<protein>
    <recommendedName>
        <fullName evidence="3">Sel1 repeat family protein</fullName>
    </recommendedName>
</protein>
<organism evidence="1 2">
    <name type="scientific">Escherichia coli</name>
    <dbReference type="NCBI Taxonomy" id="562"/>
    <lineage>
        <taxon>Bacteria</taxon>
        <taxon>Pseudomonadati</taxon>
        <taxon>Pseudomonadota</taxon>
        <taxon>Gammaproteobacteria</taxon>
        <taxon>Enterobacterales</taxon>
        <taxon>Enterobacteriaceae</taxon>
        <taxon>Escherichia</taxon>
    </lineage>
</organism>
<gene>
    <name evidence="1" type="ORF">CV83915_00937</name>
</gene>
<evidence type="ECO:0000313" key="1">
    <source>
        <dbReference type="EMBL" id="ATZ31293.1"/>
    </source>
</evidence>
<sequence>MIYRNGSGINVNHYESQKWLKLAAKQHYKNAERLLAGLPAH</sequence>
<reference evidence="1 2" key="1">
    <citation type="submission" date="2017-11" db="EMBL/GenBank/DDBJ databases">
        <title>Escherichia coli CV839-15 Genome sequencing and assembly.</title>
        <authorList>
            <person name="Li Z."/>
            <person name="Song N."/>
            <person name="Li W."/>
            <person name="Philip H.R."/>
            <person name="Bu Z."/>
            <person name="Siguo L."/>
        </authorList>
    </citation>
    <scope>NUCLEOTIDE SEQUENCE [LARGE SCALE GENOMIC DNA]</scope>
    <source>
        <strain evidence="1 2">CV839-15</strain>
    </source>
</reference>
<dbReference type="EMBL" id="CP024978">
    <property type="protein sequence ID" value="ATZ31293.1"/>
    <property type="molecule type" value="Genomic_DNA"/>
</dbReference>
<name>A0A2H4TP22_ECOLX</name>
<dbReference type="AlphaFoldDB" id="A0A2H4TP22"/>